<dbReference type="EMBL" id="CAFBOL010000037">
    <property type="protein sequence ID" value="CAB4992161.1"/>
    <property type="molecule type" value="Genomic_DNA"/>
</dbReference>
<dbReference type="SUPFAM" id="SSF51556">
    <property type="entry name" value="Metallo-dependent hydrolases"/>
    <property type="match status" value="1"/>
</dbReference>
<accession>A0A6J6A8W1</accession>
<keyword evidence="1" id="KW-0456">Lyase</keyword>
<gene>
    <name evidence="4" type="ORF">UFOPK2656_01749</name>
    <name evidence="5" type="ORF">UFOPK3099_00040</name>
    <name evidence="6" type="ORF">UFOPK3267_00079</name>
    <name evidence="7" type="ORF">UFOPK3651_02076</name>
    <name evidence="8" type="ORF">UFOPK3931_01540</name>
    <name evidence="3" type="ORF">UFOPK4189_01837</name>
</gene>
<dbReference type="PANTHER" id="PTHR21240:SF28">
    <property type="entry name" value="ISO-OROTATE DECARBOXYLASE (EUROFUNG)"/>
    <property type="match status" value="1"/>
</dbReference>
<dbReference type="InterPro" id="IPR006680">
    <property type="entry name" value="Amidohydro-rel"/>
</dbReference>
<evidence type="ECO:0000259" key="2">
    <source>
        <dbReference type="Pfam" id="PF04909"/>
    </source>
</evidence>
<evidence type="ECO:0000313" key="4">
    <source>
        <dbReference type="EMBL" id="CAB4725627.1"/>
    </source>
</evidence>
<dbReference type="GO" id="GO:0016831">
    <property type="term" value="F:carboxy-lyase activity"/>
    <property type="evidence" value="ECO:0007669"/>
    <property type="project" value="InterPro"/>
</dbReference>
<dbReference type="EMBL" id="CAESGF010000010">
    <property type="protein sequence ID" value="CAB4364070.1"/>
    <property type="molecule type" value="Genomic_DNA"/>
</dbReference>
<dbReference type="AlphaFoldDB" id="A0A6J6A8W1"/>
<dbReference type="EMBL" id="CAFBMT010000011">
    <property type="protein sequence ID" value="CAB4939741.1"/>
    <property type="molecule type" value="Genomic_DNA"/>
</dbReference>
<dbReference type="InterPro" id="IPR032466">
    <property type="entry name" value="Metal_Hydrolase"/>
</dbReference>
<reference evidence="3" key="1">
    <citation type="submission" date="2020-05" db="EMBL/GenBank/DDBJ databases">
        <authorList>
            <person name="Chiriac C."/>
            <person name="Salcher M."/>
            <person name="Ghai R."/>
            <person name="Kavagutti S V."/>
        </authorList>
    </citation>
    <scope>NUCLEOTIDE SEQUENCE</scope>
</reference>
<dbReference type="EMBL" id="CAFBIY010000002">
    <property type="protein sequence ID" value="CAB4846061.1"/>
    <property type="molecule type" value="Genomic_DNA"/>
</dbReference>
<dbReference type="EMBL" id="CAFAAV010000002">
    <property type="protein sequence ID" value="CAB4799724.1"/>
    <property type="molecule type" value="Genomic_DNA"/>
</dbReference>
<protein>
    <submittedName>
        <fullName evidence="3">Unannotated protein</fullName>
    </submittedName>
</protein>
<evidence type="ECO:0000313" key="8">
    <source>
        <dbReference type="EMBL" id="CAB4992161.1"/>
    </source>
</evidence>
<dbReference type="GO" id="GO:0016787">
    <property type="term" value="F:hydrolase activity"/>
    <property type="evidence" value="ECO:0007669"/>
    <property type="project" value="InterPro"/>
</dbReference>
<dbReference type="EMBL" id="CAEZYF010000010">
    <property type="protein sequence ID" value="CAB4725627.1"/>
    <property type="molecule type" value="Genomic_DNA"/>
</dbReference>
<dbReference type="Gene3D" id="3.20.20.140">
    <property type="entry name" value="Metal-dependent hydrolases"/>
    <property type="match status" value="1"/>
</dbReference>
<evidence type="ECO:0000313" key="7">
    <source>
        <dbReference type="EMBL" id="CAB4939741.1"/>
    </source>
</evidence>
<evidence type="ECO:0000313" key="6">
    <source>
        <dbReference type="EMBL" id="CAB4846061.1"/>
    </source>
</evidence>
<dbReference type="Pfam" id="PF04909">
    <property type="entry name" value="Amidohydro_2"/>
    <property type="match status" value="1"/>
</dbReference>
<evidence type="ECO:0000313" key="3">
    <source>
        <dbReference type="EMBL" id="CAB4364070.1"/>
    </source>
</evidence>
<dbReference type="InterPro" id="IPR032465">
    <property type="entry name" value="ACMSD"/>
</dbReference>
<organism evidence="3">
    <name type="scientific">freshwater metagenome</name>
    <dbReference type="NCBI Taxonomy" id="449393"/>
    <lineage>
        <taxon>unclassified sequences</taxon>
        <taxon>metagenomes</taxon>
        <taxon>ecological metagenomes</taxon>
    </lineage>
</organism>
<name>A0A6J6A8W1_9ZZZZ</name>
<evidence type="ECO:0000256" key="1">
    <source>
        <dbReference type="ARBA" id="ARBA00023239"/>
    </source>
</evidence>
<dbReference type="GO" id="GO:0019748">
    <property type="term" value="P:secondary metabolic process"/>
    <property type="evidence" value="ECO:0007669"/>
    <property type="project" value="TreeGrafter"/>
</dbReference>
<dbReference type="GO" id="GO:0005737">
    <property type="term" value="C:cytoplasm"/>
    <property type="evidence" value="ECO:0007669"/>
    <property type="project" value="TreeGrafter"/>
</dbReference>
<sequence>MAEYTAFETYTDYGIFDCDQHIYEPVDCYTGWIEKKYADRTLRIVQRDGEELFMAQDRQIQLDNKVDECYRPGSLKEMLKSMKAGADQGGYQWMTMDPAFLDRDLRLAQMDRQHVDAAVLFSGSMGLFAEHFLTDDDVYWASSWAYLRWMEEVWGFGAEGRIFTSPTISMRDVTKACEQLDWLFARGCKAISICPGPAYGRSPGDPHFDPFWARIEEAGAVVCYHINEAMPGYKASRSGMWGQEEDPTFYTQSAWQWAWAYGDQPAMETFSALIYDNVFGRFPNLRILSAEHGAEWVPGLLTKMDKMRGMGRNGRWIGGQLAERPSTTFKRNFRVVPYWEDDLTSVLEATGTDVVIGGSDFPHSEGLAFPTQLVDHLGMLSHEQQRFVMRDNAMQLFGLV</sequence>
<proteinExistence type="predicted"/>
<dbReference type="PANTHER" id="PTHR21240">
    <property type="entry name" value="2-AMINO-3-CARBOXYLMUCONATE-6-SEMIALDEHYDE DECARBOXYLASE"/>
    <property type="match status" value="1"/>
</dbReference>
<evidence type="ECO:0000313" key="5">
    <source>
        <dbReference type="EMBL" id="CAB4799724.1"/>
    </source>
</evidence>
<feature type="domain" description="Amidohydrolase-related" evidence="2">
    <location>
        <begin position="17"/>
        <end position="399"/>
    </location>
</feature>